<dbReference type="SUPFAM" id="SSF50685">
    <property type="entry name" value="Barwin-like endoglucanases"/>
    <property type="match status" value="1"/>
</dbReference>
<dbReference type="InterPro" id="IPR036908">
    <property type="entry name" value="RlpA-like_sf"/>
</dbReference>
<dbReference type="PANTHER" id="PTHR31836">
    <property type="match status" value="1"/>
</dbReference>
<evidence type="ECO:0000256" key="1">
    <source>
        <dbReference type="ARBA" id="ARBA00022729"/>
    </source>
</evidence>
<evidence type="ECO:0008006" key="6">
    <source>
        <dbReference type="Google" id="ProtNLM"/>
    </source>
</evidence>
<proteinExistence type="predicted"/>
<organism evidence="4 5">
    <name type="scientific">Sporisorium reilianum f. sp. reilianum</name>
    <dbReference type="NCBI Taxonomy" id="72559"/>
    <lineage>
        <taxon>Eukaryota</taxon>
        <taxon>Fungi</taxon>
        <taxon>Dikarya</taxon>
        <taxon>Basidiomycota</taxon>
        <taxon>Ustilaginomycotina</taxon>
        <taxon>Ustilaginomycetes</taxon>
        <taxon>Ustilaginales</taxon>
        <taxon>Ustilaginaceae</taxon>
        <taxon>Sporisorium</taxon>
    </lineage>
</organism>
<accession>A0A2N8UBK6</accession>
<evidence type="ECO:0000313" key="4">
    <source>
        <dbReference type="EMBL" id="SJX61713.1"/>
    </source>
</evidence>
<gene>
    <name evidence="4" type="ORF">SRS1_12697</name>
</gene>
<feature type="signal peptide" evidence="3">
    <location>
        <begin position="1"/>
        <end position="24"/>
    </location>
</feature>
<evidence type="ECO:0000256" key="2">
    <source>
        <dbReference type="SAM" id="MobiDB-lite"/>
    </source>
</evidence>
<sequence length="240" mass="26020">MVRTTLFNAIVATFALVAIGASAASDVAGPAATKSLAPAAPEFLDEAGNPIEFINSVVGDEDDDDYTPEQLEQRSAMRRSKHHHKHTSKKHHKAHVSSARKLFTIGPEDSDTLWRKDVQITWYASHDLLNPQCGNGGGSWQPVNSCHIGAVVKNWDDGPQCGEFVKLCNKQADNHCVVVRVIDKCAGCGEDHVDLTKSAFKKLSPSGTLTEGRIHGLQMYHAKTPSVWDLALFGPKVLSG</sequence>
<dbReference type="Proteomes" id="UP000239563">
    <property type="component" value="Chromosome III"/>
</dbReference>
<dbReference type="CDD" id="cd22191">
    <property type="entry name" value="DPBB_RlpA_EXP_N-like"/>
    <property type="match status" value="1"/>
</dbReference>
<feature type="region of interest" description="Disordered" evidence="2">
    <location>
        <begin position="74"/>
        <end position="93"/>
    </location>
</feature>
<feature type="chain" id="PRO_5014886467" description="RlpA-like protein double-psi beta-barrel domain-containing protein" evidence="3">
    <location>
        <begin position="25"/>
        <end position="240"/>
    </location>
</feature>
<reference evidence="4 5" key="1">
    <citation type="submission" date="2017-02" db="EMBL/GenBank/DDBJ databases">
        <authorList>
            <person name="Peterson S.W."/>
        </authorList>
    </citation>
    <scope>NUCLEOTIDE SEQUENCE [LARGE SCALE GENOMIC DNA]</scope>
    <source>
        <strain evidence="4 5">SRS1_H2-8</strain>
    </source>
</reference>
<dbReference type="Gene3D" id="2.40.40.10">
    <property type="entry name" value="RlpA-like domain"/>
    <property type="match status" value="1"/>
</dbReference>
<dbReference type="PANTHER" id="PTHR31836:SF22">
    <property type="entry name" value="RLPA-LIKE PROTEIN DOUBLE-PSI BETA-BARREL DOMAIN-CONTAINING PROTEIN"/>
    <property type="match status" value="1"/>
</dbReference>
<dbReference type="EMBL" id="LT795056">
    <property type="protein sequence ID" value="SJX61713.1"/>
    <property type="molecule type" value="Genomic_DNA"/>
</dbReference>
<name>A0A2N8UBK6_9BASI</name>
<evidence type="ECO:0000313" key="5">
    <source>
        <dbReference type="Proteomes" id="UP000239563"/>
    </source>
</evidence>
<feature type="compositionally biased region" description="Basic residues" evidence="2">
    <location>
        <begin position="76"/>
        <end position="93"/>
    </location>
</feature>
<keyword evidence="1 3" id="KW-0732">Signal</keyword>
<evidence type="ECO:0000256" key="3">
    <source>
        <dbReference type="SAM" id="SignalP"/>
    </source>
</evidence>
<dbReference type="InterPro" id="IPR051477">
    <property type="entry name" value="Expansin_CellWall"/>
</dbReference>
<protein>
    <recommendedName>
        <fullName evidence="6">RlpA-like protein double-psi beta-barrel domain-containing protein</fullName>
    </recommendedName>
</protein>
<dbReference type="AlphaFoldDB" id="A0A2N8UBK6"/>